<gene>
    <name evidence="11" type="ORF">BRENAR_LOCUS3031</name>
</gene>
<dbReference type="Proteomes" id="UP000290900">
    <property type="component" value="Unassembled WGS sequence"/>
</dbReference>
<reference evidence="11 12" key="1">
    <citation type="submission" date="2018-12" db="EMBL/GenBank/DDBJ databases">
        <authorList>
            <person name="Tiukova I."/>
            <person name="Dainat J."/>
        </authorList>
    </citation>
    <scope>NUCLEOTIDE SEQUENCE [LARGE SCALE GENOMIC DNA]</scope>
</reference>
<proteinExistence type="inferred from homology"/>
<dbReference type="PROSITE" id="PS00831">
    <property type="entry name" value="RIBOSOMAL_L27"/>
    <property type="match status" value="1"/>
</dbReference>
<sequence>MFSALKSDLLGRIQNSVALLTLVRGAHKKAGGSKTYMQDSPGKRLGPKKHEGEKVSVGQIIMRQRGTKWYPGSNVGIGKDHTLFAMEPGYVRYYLDPFHPKRKFIGIALGKDERLPYEHFDATHRRLGRTVLENPVAAKREEEYMSRKESLALPEILKEKGIRDQRRAAKIALLAKRLPEFIPELDDESVSLAAERLGAIDGFLRGGKSLEDARFYATYNYNYDLKLRLDATKEVTPEISEELKKKYAELVNIVDSRVMFDAKFNLCKNLTDEEREQKKQENVAALKELIPDANIPVDKKVKIQAWGLIEDTCFSLSERLHLKRRFLKPVLPESAELLGDEKTKNTVAISRMNYDTRRVETVYRLKKGFLGQRVN</sequence>
<evidence type="ECO:0000256" key="7">
    <source>
        <dbReference type="ARBA" id="ARBA00035267"/>
    </source>
</evidence>
<keyword evidence="6" id="KW-0687">Ribonucleoprotein</keyword>
<dbReference type="OrthoDB" id="1867012at2759"/>
<dbReference type="PANTHER" id="PTHR15893">
    <property type="entry name" value="RIBOSOMAL PROTEIN L27"/>
    <property type="match status" value="1"/>
</dbReference>
<dbReference type="Pfam" id="PF01016">
    <property type="entry name" value="Ribosomal_L27"/>
    <property type="match status" value="1"/>
</dbReference>
<dbReference type="GO" id="GO:0006412">
    <property type="term" value="P:translation"/>
    <property type="evidence" value="ECO:0007669"/>
    <property type="project" value="InterPro"/>
</dbReference>
<dbReference type="NCBIfam" id="TIGR00062">
    <property type="entry name" value="L27"/>
    <property type="match status" value="1"/>
</dbReference>
<evidence type="ECO:0000256" key="5">
    <source>
        <dbReference type="ARBA" id="ARBA00023128"/>
    </source>
</evidence>
<evidence type="ECO:0000256" key="2">
    <source>
        <dbReference type="ARBA" id="ARBA00010797"/>
    </source>
</evidence>
<keyword evidence="3" id="KW-0809">Transit peptide</keyword>
<dbReference type="SUPFAM" id="SSF110324">
    <property type="entry name" value="Ribosomal L27 protein-like"/>
    <property type="match status" value="1"/>
</dbReference>
<evidence type="ECO:0000256" key="9">
    <source>
        <dbReference type="SAM" id="MobiDB-lite"/>
    </source>
</evidence>
<dbReference type="InterPro" id="IPR001684">
    <property type="entry name" value="Ribosomal_bL27"/>
</dbReference>
<evidence type="ECO:0000256" key="6">
    <source>
        <dbReference type="ARBA" id="ARBA00023274"/>
    </source>
</evidence>
<dbReference type="FunCoup" id="A0A448YN13">
    <property type="interactions" value="282"/>
</dbReference>
<evidence type="ECO:0000259" key="10">
    <source>
        <dbReference type="Pfam" id="PF18471"/>
    </source>
</evidence>
<keyword evidence="5" id="KW-0496">Mitochondrion</keyword>
<name>A0A448YN13_BRENA</name>
<comment type="subcellular location">
    <subcellularLocation>
        <location evidence="1">Mitochondrion</location>
    </subcellularLocation>
</comment>
<dbReference type="GO" id="GO:0005762">
    <property type="term" value="C:mitochondrial large ribosomal subunit"/>
    <property type="evidence" value="ECO:0007669"/>
    <property type="project" value="TreeGrafter"/>
</dbReference>
<evidence type="ECO:0000256" key="4">
    <source>
        <dbReference type="ARBA" id="ARBA00022980"/>
    </source>
</evidence>
<dbReference type="InterPro" id="IPR018261">
    <property type="entry name" value="Ribosomal_bL27_CS"/>
</dbReference>
<comment type="similarity">
    <text evidence="2">Belongs to the bacterial ribosomal protein bL27 family.</text>
</comment>
<organism evidence="11 12">
    <name type="scientific">Brettanomyces naardenensis</name>
    <name type="common">Yeast</name>
    <dbReference type="NCBI Taxonomy" id="13370"/>
    <lineage>
        <taxon>Eukaryota</taxon>
        <taxon>Fungi</taxon>
        <taxon>Dikarya</taxon>
        <taxon>Ascomycota</taxon>
        <taxon>Saccharomycotina</taxon>
        <taxon>Pichiomycetes</taxon>
        <taxon>Pichiales</taxon>
        <taxon>Pichiaceae</taxon>
        <taxon>Brettanomyces</taxon>
    </lineage>
</organism>
<evidence type="ECO:0000256" key="3">
    <source>
        <dbReference type="ARBA" id="ARBA00022946"/>
    </source>
</evidence>
<dbReference type="PRINTS" id="PR00063">
    <property type="entry name" value="RIBOSOMALL27"/>
</dbReference>
<keyword evidence="4" id="KW-0689">Ribosomal protein</keyword>
<evidence type="ECO:0000256" key="1">
    <source>
        <dbReference type="ARBA" id="ARBA00004173"/>
    </source>
</evidence>
<evidence type="ECO:0000256" key="8">
    <source>
        <dbReference type="ARBA" id="ARBA00035465"/>
    </source>
</evidence>
<evidence type="ECO:0000313" key="11">
    <source>
        <dbReference type="EMBL" id="VEU22300.1"/>
    </source>
</evidence>
<dbReference type="PANTHER" id="PTHR15893:SF0">
    <property type="entry name" value="LARGE RIBOSOMAL SUBUNIT PROTEIN BL27M"/>
    <property type="match status" value="1"/>
</dbReference>
<dbReference type="EMBL" id="CAACVR010000023">
    <property type="protein sequence ID" value="VEU22300.1"/>
    <property type="molecule type" value="Genomic_DNA"/>
</dbReference>
<accession>A0A448YN13</accession>
<protein>
    <recommendedName>
        <fullName evidence="7">Large ribosomal subunit protein bL27m</fullName>
    </recommendedName>
    <alternativeName>
        <fullName evidence="8">54S ribosomal protein L2, mitochondrial</fullName>
    </alternativeName>
</protein>
<dbReference type="STRING" id="13370.A0A448YN13"/>
<dbReference type="InterPro" id="IPR041244">
    <property type="entry name" value="Ribosomal_bL27m_C"/>
</dbReference>
<dbReference type="Pfam" id="PF18471">
    <property type="entry name" value="Ribosomal_L27_C"/>
    <property type="match status" value="1"/>
</dbReference>
<dbReference type="AlphaFoldDB" id="A0A448YN13"/>
<dbReference type="Gene3D" id="2.40.50.100">
    <property type="match status" value="1"/>
</dbReference>
<keyword evidence="12" id="KW-1185">Reference proteome</keyword>
<dbReference type="FunFam" id="2.40.50.100:FF:000042">
    <property type="entry name" value="50S ribosomal protein L27"/>
    <property type="match status" value="1"/>
</dbReference>
<feature type="region of interest" description="Disordered" evidence="9">
    <location>
        <begin position="31"/>
        <end position="54"/>
    </location>
</feature>
<feature type="domain" description="Large ribosomal subunit protein bL27m C-terminal" evidence="10">
    <location>
        <begin position="133"/>
        <end position="372"/>
    </location>
</feature>
<dbReference type="InParanoid" id="A0A448YN13"/>
<evidence type="ECO:0000313" key="12">
    <source>
        <dbReference type="Proteomes" id="UP000290900"/>
    </source>
</evidence>
<dbReference type="GO" id="GO:0003735">
    <property type="term" value="F:structural constituent of ribosome"/>
    <property type="evidence" value="ECO:0007669"/>
    <property type="project" value="InterPro"/>
</dbReference>